<dbReference type="AlphaFoldDB" id="A0A0U9HX10"/>
<dbReference type="Proteomes" id="UP000054976">
    <property type="component" value="Unassembled WGS sequence"/>
</dbReference>
<dbReference type="InterPro" id="IPR000943">
    <property type="entry name" value="RNA_pol_sigma70"/>
</dbReference>
<dbReference type="PRINTS" id="PR00046">
    <property type="entry name" value="SIGMA70FCT"/>
</dbReference>
<keyword evidence="2" id="KW-0731">Sigma factor</keyword>
<dbReference type="InterPro" id="IPR007627">
    <property type="entry name" value="RNA_pol_sigma70_r2"/>
</dbReference>
<dbReference type="InterPro" id="IPR012845">
    <property type="entry name" value="RNA_pol_sigma_FliA_WhiG"/>
</dbReference>
<name>A0A0U9HX10_9BACT</name>
<keyword evidence="6" id="KW-0966">Cell projection</keyword>
<comment type="caution">
    <text evidence="6">The sequence shown here is derived from an EMBL/GenBank/DDBJ whole genome shotgun (WGS) entry which is preliminary data.</text>
</comment>
<keyword evidence="3" id="KW-0238">DNA-binding</keyword>
<accession>A0A0U9HX10</accession>
<evidence type="ECO:0000259" key="5">
    <source>
        <dbReference type="PROSITE" id="PS00716"/>
    </source>
</evidence>
<evidence type="ECO:0000256" key="3">
    <source>
        <dbReference type="ARBA" id="ARBA00023125"/>
    </source>
</evidence>
<dbReference type="OrthoDB" id="9799825at2"/>
<sequence length="238" mass="27286">MLYSEDEKEKIIKQFLPKIKHHALRYHNIVHSVIELEDLISAGIKGLLEALNKYNPSLNVPLASFIEYRIRGAIIDEIRSLDVFSKEYRKKVEDLKKAWKTLKESGKEPTDEELATSLNITPTELQEIYQSITASDVIDLDNPVITHQGDKLNLSEVISDGKDIFEDISFRELKERLTAAIESLSEIEKIVISLYYYEELNMKEIANILGVSLSRVSQIHGKSLLKLKNFLENSLIEK</sequence>
<dbReference type="Gene3D" id="1.20.140.160">
    <property type="match status" value="1"/>
</dbReference>
<keyword evidence="1" id="KW-0805">Transcription regulation</keyword>
<dbReference type="Gene3D" id="1.10.1740.10">
    <property type="match status" value="1"/>
</dbReference>
<proteinExistence type="predicted"/>
<dbReference type="GO" id="GO:0006352">
    <property type="term" value="P:DNA-templated transcription initiation"/>
    <property type="evidence" value="ECO:0007669"/>
    <property type="project" value="InterPro"/>
</dbReference>
<dbReference type="SUPFAM" id="SSF88946">
    <property type="entry name" value="Sigma2 domain of RNA polymerase sigma factors"/>
    <property type="match status" value="1"/>
</dbReference>
<dbReference type="PANTHER" id="PTHR30385:SF7">
    <property type="entry name" value="RNA POLYMERASE SIGMA FACTOR FLIA"/>
    <property type="match status" value="1"/>
</dbReference>
<dbReference type="InterPro" id="IPR014284">
    <property type="entry name" value="RNA_pol_sigma-70_dom"/>
</dbReference>
<gene>
    <name evidence="6" type="ORF">TAGGR_1408</name>
</gene>
<reference evidence="7" key="1">
    <citation type="submission" date="2016-01" db="EMBL/GenBank/DDBJ databases">
        <title>Draft genome sequence of Thermodesulfovibrio aggregans strain TGE-P1.</title>
        <authorList>
            <person name="Sekiguchi Y."/>
            <person name="Ohashi A."/>
            <person name="Matsuura N."/>
            <person name="Tourlousse M.D."/>
        </authorList>
    </citation>
    <scope>NUCLEOTIDE SEQUENCE [LARGE SCALE GENOMIC DNA]</scope>
    <source>
        <strain evidence="7">TGE-P1</strain>
    </source>
</reference>
<organism evidence="6 7">
    <name type="scientific">Thermodesulfovibrio aggregans</name>
    <dbReference type="NCBI Taxonomy" id="86166"/>
    <lineage>
        <taxon>Bacteria</taxon>
        <taxon>Pseudomonadati</taxon>
        <taxon>Nitrospirota</taxon>
        <taxon>Thermodesulfovibrionia</taxon>
        <taxon>Thermodesulfovibrionales</taxon>
        <taxon>Thermodesulfovibrionaceae</taxon>
        <taxon>Thermodesulfovibrio</taxon>
    </lineage>
</organism>
<evidence type="ECO:0000256" key="2">
    <source>
        <dbReference type="ARBA" id="ARBA00023082"/>
    </source>
</evidence>
<evidence type="ECO:0000256" key="4">
    <source>
        <dbReference type="ARBA" id="ARBA00023163"/>
    </source>
</evidence>
<dbReference type="NCBIfam" id="TIGR02937">
    <property type="entry name" value="sigma70-ECF"/>
    <property type="match status" value="1"/>
</dbReference>
<dbReference type="Pfam" id="PF04545">
    <property type="entry name" value="Sigma70_r4"/>
    <property type="match status" value="1"/>
</dbReference>
<dbReference type="EMBL" id="BCNO01000001">
    <property type="protein sequence ID" value="GAQ94229.1"/>
    <property type="molecule type" value="Genomic_DNA"/>
</dbReference>
<keyword evidence="7" id="KW-1185">Reference proteome</keyword>
<keyword evidence="6" id="KW-0282">Flagellum</keyword>
<dbReference type="RefSeq" id="WP_059175698.1">
    <property type="nucleotide sequence ID" value="NZ_BCNO01000001.1"/>
</dbReference>
<dbReference type="Pfam" id="PF04542">
    <property type="entry name" value="Sigma70_r2"/>
    <property type="match status" value="1"/>
</dbReference>
<protein>
    <submittedName>
        <fullName evidence="6">RNA polymerase sigma factor for flagellar operon FliA</fullName>
    </submittedName>
</protein>
<dbReference type="SUPFAM" id="SSF88659">
    <property type="entry name" value="Sigma3 and sigma4 domains of RNA polymerase sigma factors"/>
    <property type="match status" value="2"/>
</dbReference>
<dbReference type="InterPro" id="IPR013325">
    <property type="entry name" value="RNA_pol_sigma_r2"/>
</dbReference>
<dbReference type="CDD" id="cd06171">
    <property type="entry name" value="Sigma70_r4"/>
    <property type="match status" value="1"/>
</dbReference>
<dbReference type="GO" id="GO:0003899">
    <property type="term" value="F:DNA-directed RNA polymerase activity"/>
    <property type="evidence" value="ECO:0007669"/>
    <property type="project" value="InterPro"/>
</dbReference>
<dbReference type="PANTHER" id="PTHR30385">
    <property type="entry name" value="SIGMA FACTOR F FLAGELLAR"/>
    <property type="match status" value="1"/>
</dbReference>
<feature type="domain" description="RNA polymerase sigma-70" evidence="5">
    <location>
        <begin position="201"/>
        <end position="227"/>
    </location>
</feature>
<keyword evidence="4" id="KW-0804">Transcription</keyword>
<keyword evidence="6" id="KW-0969">Cilium</keyword>
<dbReference type="NCBIfam" id="TIGR02479">
    <property type="entry name" value="FliA_WhiG"/>
    <property type="match status" value="1"/>
</dbReference>
<dbReference type="PROSITE" id="PS00716">
    <property type="entry name" value="SIGMA70_2"/>
    <property type="match status" value="1"/>
</dbReference>
<evidence type="ECO:0000313" key="6">
    <source>
        <dbReference type="EMBL" id="GAQ94229.1"/>
    </source>
</evidence>
<dbReference type="GO" id="GO:0003677">
    <property type="term" value="F:DNA binding"/>
    <property type="evidence" value="ECO:0007669"/>
    <property type="project" value="UniProtKB-KW"/>
</dbReference>
<evidence type="ECO:0000256" key="1">
    <source>
        <dbReference type="ARBA" id="ARBA00023015"/>
    </source>
</evidence>
<dbReference type="STRING" id="86166.TAGGR_1408"/>
<dbReference type="InterPro" id="IPR007630">
    <property type="entry name" value="RNA_pol_sigma70_r4"/>
</dbReference>
<evidence type="ECO:0000313" key="7">
    <source>
        <dbReference type="Proteomes" id="UP000054976"/>
    </source>
</evidence>
<dbReference type="GO" id="GO:0016987">
    <property type="term" value="F:sigma factor activity"/>
    <property type="evidence" value="ECO:0007669"/>
    <property type="project" value="UniProtKB-KW"/>
</dbReference>
<dbReference type="InterPro" id="IPR013324">
    <property type="entry name" value="RNA_pol_sigma_r3/r4-like"/>
</dbReference>